<name>A0ABW3DG74_9BACL</name>
<protein>
    <submittedName>
        <fullName evidence="3">PepSY domain-containing protein</fullName>
    </submittedName>
</protein>
<keyword evidence="4" id="KW-1185">Reference proteome</keyword>
<comment type="caution">
    <text evidence="3">The sequence shown here is derived from an EMBL/GenBank/DDBJ whole genome shotgun (WGS) entry which is preliminary data.</text>
</comment>
<dbReference type="Pfam" id="PF03413">
    <property type="entry name" value="PepSY"/>
    <property type="match status" value="1"/>
</dbReference>
<evidence type="ECO:0000313" key="3">
    <source>
        <dbReference type="EMBL" id="MFD0871581.1"/>
    </source>
</evidence>
<dbReference type="InterPro" id="IPR025711">
    <property type="entry name" value="PepSY"/>
</dbReference>
<feature type="region of interest" description="Disordered" evidence="1">
    <location>
        <begin position="92"/>
        <end position="127"/>
    </location>
</feature>
<evidence type="ECO:0000259" key="2">
    <source>
        <dbReference type="Pfam" id="PF03413"/>
    </source>
</evidence>
<dbReference type="EMBL" id="JBHTIU010000085">
    <property type="protein sequence ID" value="MFD0871581.1"/>
    <property type="molecule type" value="Genomic_DNA"/>
</dbReference>
<organism evidence="3 4">
    <name type="scientific">Paenibacillus residui</name>
    <dbReference type="NCBI Taxonomy" id="629724"/>
    <lineage>
        <taxon>Bacteria</taxon>
        <taxon>Bacillati</taxon>
        <taxon>Bacillota</taxon>
        <taxon>Bacilli</taxon>
        <taxon>Bacillales</taxon>
        <taxon>Paenibacillaceae</taxon>
        <taxon>Paenibacillus</taxon>
    </lineage>
</organism>
<gene>
    <name evidence="3" type="ORF">ACFQ03_20790</name>
</gene>
<dbReference type="Gene3D" id="3.10.450.40">
    <property type="match status" value="1"/>
</dbReference>
<evidence type="ECO:0000313" key="4">
    <source>
        <dbReference type="Proteomes" id="UP001597120"/>
    </source>
</evidence>
<feature type="domain" description="PepSY" evidence="2">
    <location>
        <begin position="191"/>
        <end position="248"/>
    </location>
</feature>
<evidence type="ECO:0000256" key="1">
    <source>
        <dbReference type="SAM" id="MobiDB-lite"/>
    </source>
</evidence>
<reference evidence="4" key="1">
    <citation type="journal article" date="2019" name="Int. J. Syst. Evol. Microbiol.">
        <title>The Global Catalogue of Microorganisms (GCM) 10K type strain sequencing project: providing services to taxonomists for standard genome sequencing and annotation.</title>
        <authorList>
            <consortium name="The Broad Institute Genomics Platform"/>
            <consortium name="The Broad Institute Genome Sequencing Center for Infectious Disease"/>
            <person name="Wu L."/>
            <person name="Ma J."/>
        </authorList>
    </citation>
    <scope>NUCLEOTIDE SEQUENCE [LARGE SCALE GENOMIC DNA]</scope>
    <source>
        <strain evidence="4">CCUG 57263</strain>
    </source>
</reference>
<dbReference type="RefSeq" id="WP_379290711.1">
    <property type="nucleotide sequence ID" value="NZ_JBHTIU010000085.1"/>
</dbReference>
<accession>A0ABW3DG74</accession>
<sequence length="252" mass="27306">MWRWIGAVSLSALLIALLALGMKWPIGAAPADLLAEQEIREAVLNQYPGEIRQVKLQDKAYNLELEYQGGIYRLEVDGANGNITALEILEPAASPWPTEQEPSPGTAAGTNTEPMPGQTNGEGEELSSDQIRAIIQSEAAGDIQFFKRIYQNGNPVYKAIVKRESGKAVIMVDALTGKVLLSKETSSAATLTEQEAIAIALSNVQGKVEDADLKETDSAAYYLVEIETDDEREATVQIHAVSGEVMSITWDD</sequence>
<proteinExistence type="predicted"/>
<feature type="compositionally biased region" description="Polar residues" evidence="1">
    <location>
        <begin position="100"/>
        <end position="121"/>
    </location>
</feature>
<dbReference type="Proteomes" id="UP001597120">
    <property type="component" value="Unassembled WGS sequence"/>
</dbReference>